<dbReference type="InterPro" id="IPR043128">
    <property type="entry name" value="Rev_trsase/Diguanyl_cyclase"/>
</dbReference>
<organism evidence="4 5">
    <name type="scientific">Candidatus Rhodoblastus alkanivorans</name>
    <dbReference type="NCBI Taxonomy" id="2954117"/>
    <lineage>
        <taxon>Bacteria</taxon>
        <taxon>Pseudomonadati</taxon>
        <taxon>Pseudomonadota</taxon>
        <taxon>Alphaproteobacteria</taxon>
        <taxon>Hyphomicrobiales</taxon>
        <taxon>Rhodoblastaceae</taxon>
        <taxon>Rhodoblastus</taxon>
    </lineage>
</organism>
<dbReference type="Gene3D" id="3.30.70.270">
    <property type="match status" value="1"/>
</dbReference>
<dbReference type="PROSITE" id="PS50887">
    <property type="entry name" value="GGDEF"/>
    <property type="match status" value="1"/>
</dbReference>
<evidence type="ECO:0000313" key="5">
    <source>
        <dbReference type="Proteomes" id="UP001139104"/>
    </source>
</evidence>
<dbReference type="SUPFAM" id="SSF55073">
    <property type="entry name" value="Nucleotide cyclase"/>
    <property type="match status" value="1"/>
</dbReference>
<dbReference type="SMART" id="SM00267">
    <property type="entry name" value="GGDEF"/>
    <property type="match status" value="1"/>
</dbReference>
<dbReference type="InterPro" id="IPR035919">
    <property type="entry name" value="EAL_sf"/>
</dbReference>
<dbReference type="Pfam" id="PF00990">
    <property type="entry name" value="GGDEF"/>
    <property type="match status" value="1"/>
</dbReference>
<feature type="transmembrane region" description="Helical" evidence="1">
    <location>
        <begin position="117"/>
        <end position="135"/>
    </location>
</feature>
<feature type="transmembrane region" description="Helical" evidence="1">
    <location>
        <begin position="64"/>
        <end position="85"/>
    </location>
</feature>
<name>A0ABS9Z5I0_9HYPH</name>
<accession>A0ABS9Z5I0</accession>
<evidence type="ECO:0000313" key="4">
    <source>
        <dbReference type="EMBL" id="MCI4682934.1"/>
    </source>
</evidence>
<dbReference type="PROSITE" id="PS50883">
    <property type="entry name" value="EAL"/>
    <property type="match status" value="1"/>
</dbReference>
<keyword evidence="1" id="KW-0472">Membrane</keyword>
<feature type="domain" description="GGDEF" evidence="3">
    <location>
        <begin position="214"/>
        <end position="347"/>
    </location>
</feature>
<dbReference type="Gene3D" id="3.20.20.450">
    <property type="entry name" value="EAL domain"/>
    <property type="match status" value="1"/>
</dbReference>
<dbReference type="InterPro" id="IPR001633">
    <property type="entry name" value="EAL_dom"/>
</dbReference>
<keyword evidence="1" id="KW-1133">Transmembrane helix</keyword>
<dbReference type="Pfam" id="PF00563">
    <property type="entry name" value="EAL"/>
    <property type="match status" value="1"/>
</dbReference>
<dbReference type="Proteomes" id="UP001139104">
    <property type="component" value="Unassembled WGS sequence"/>
</dbReference>
<gene>
    <name evidence="4" type="ORF">K2U94_09180</name>
</gene>
<sequence>MLYSILCLNVITIAFVFSSVAPPFLIYVAPSVLLVAGAIRAYSWRSRRNKPVDPDRASAMLQSVHRFAVGFALAYMAWTLALFLYGDTGRQSQLVYTVVITDIICSFTLAHLPRVALALSAITLPAFLLLLAFSGGSDAKVIALNLAMVALFFGYMVAGSARDFERMVEAQLRSVQLADENRLLANRDSLTGLPNRREFFARLESALDAESAGGGLVVGVIDLDGFKPINDLYGHALGDRVLRECAARLELFSGGATTIARLGGDEFALFMRGRSSEDDILQLGAQICAALKAPLKLAEIHAGLSASIGFARYPQDAMDAHRLYERADYALYYGKQHRRGEPILFSPDHESKMLLNARIQQALRSADLEKEISVEFQPLLDVPSERIIAFEALARWTSPELGPVPPDLFIPVAECGETIHLVTRTILRKALAAARDWPEDIGLSFNLSARDLASPVAMTQLAALIERSAFDPGRLEIEVTETALISDFEHAAHAIQRLKALGARISLDDFGAGYSSLAYIHRLPVDRIKIDRSFVQEMHANSAARDIIKSVISLCDNLKLNCATEGVETLEQLDLLRDYGCNVVQGFYFGAPIGQEAVAEMIAANRKADEGQSLRA</sequence>
<evidence type="ECO:0000259" key="3">
    <source>
        <dbReference type="PROSITE" id="PS50887"/>
    </source>
</evidence>
<dbReference type="RefSeq" id="WP_243066914.1">
    <property type="nucleotide sequence ID" value="NZ_JAIVFK010000010.1"/>
</dbReference>
<keyword evidence="1" id="KW-0812">Transmembrane</keyword>
<dbReference type="InterPro" id="IPR000160">
    <property type="entry name" value="GGDEF_dom"/>
</dbReference>
<dbReference type="SMART" id="SM00052">
    <property type="entry name" value="EAL"/>
    <property type="match status" value="1"/>
</dbReference>
<keyword evidence="5" id="KW-1185">Reference proteome</keyword>
<feature type="transmembrane region" description="Helical" evidence="1">
    <location>
        <begin position="141"/>
        <end position="158"/>
    </location>
</feature>
<comment type="caution">
    <text evidence="4">The sequence shown here is derived from an EMBL/GenBank/DDBJ whole genome shotgun (WGS) entry which is preliminary data.</text>
</comment>
<feature type="domain" description="EAL" evidence="2">
    <location>
        <begin position="356"/>
        <end position="606"/>
    </location>
</feature>
<dbReference type="CDD" id="cd01948">
    <property type="entry name" value="EAL"/>
    <property type="match status" value="1"/>
</dbReference>
<dbReference type="NCBIfam" id="TIGR00254">
    <property type="entry name" value="GGDEF"/>
    <property type="match status" value="1"/>
</dbReference>
<evidence type="ECO:0000256" key="1">
    <source>
        <dbReference type="SAM" id="Phobius"/>
    </source>
</evidence>
<dbReference type="EMBL" id="JAIVFP010000001">
    <property type="protein sequence ID" value="MCI4682934.1"/>
    <property type="molecule type" value="Genomic_DNA"/>
</dbReference>
<evidence type="ECO:0000259" key="2">
    <source>
        <dbReference type="PROSITE" id="PS50883"/>
    </source>
</evidence>
<reference evidence="4" key="1">
    <citation type="journal article" date="2022" name="ISME J.">
        <title>Identification of active gaseous-alkane degraders at natural gas seeps.</title>
        <authorList>
            <person name="Farhan Ul Haque M."/>
            <person name="Hernandez M."/>
            <person name="Crombie A.T."/>
            <person name="Murrell J.C."/>
        </authorList>
    </citation>
    <scope>NUCLEOTIDE SEQUENCE</scope>
    <source>
        <strain evidence="4">PC2</strain>
    </source>
</reference>
<dbReference type="CDD" id="cd01949">
    <property type="entry name" value="GGDEF"/>
    <property type="match status" value="1"/>
</dbReference>
<dbReference type="SUPFAM" id="SSF141868">
    <property type="entry name" value="EAL domain-like"/>
    <property type="match status" value="1"/>
</dbReference>
<protein>
    <submittedName>
        <fullName evidence="4">EAL domain-containing protein</fullName>
    </submittedName>
</protein>
<dbReference type="PANTHER" id="PTHR44757">
    <property type="entry name" value="DIGUANYLATE CYCLASE DGCP"/>
    <property type="match status" value="1"/>
</dbReference>
<dbReference type="PANTHER" id="PTHR44757:SF2">
    <property type="entry name" value="BIOFILM ARCHITECTURE MAINTENANCE PROTEIN MBAA"/>
    <property type="match status" value="1"/>
</dbReference>
<proteinExistence type="predicted"/>
<dbReference type="InterPro" id="IPR029787">
    <property type="entry name" value="Nucleotide_cyclase"/>
</dbReference>
<dbReference type="InterPro" id="IPR052155">
    <property type="entry name" value="Biofilm_reg_signaling"/>
</dbReference>
<feature type="transmembrane region" description="Helical" evidence="1">
    <location>
        <begin position="24"/>
        <end position="43"/>
    </location>
</feature>